<name>A0ABP8D7V5_9ACTN</name>
<sequence>MTQNVMQPYDGRLVAGPGEPQAPRADVSEQAKALQVLTMAQRTAEEHIETARREAEQIRGEAHAEARQIVGEAQAHAGQLRDEVEKLMNRARMAADKVARDAEEFAADTERHAGEVMAEAQGRAQDIVREAQANAHEIRQRAERIYEDVVGGLTAKRQALQGQIEALEGFDHEYRSRLTAFMQQQMRALWVGQPQVANEFQDSAPVAGELLPAQRGEHAAAHGAHAGHDQHDEDEDNYDRDDDERADEPQPVD</sequence>
<feature type="compositionally biased region" description="Acidic residues" evidence="2">
    <location>
        <begin position="232"/>
        <end position="246"/>
    </location>
</feature>
<dbReference type="EMBL" id="BAABAT010000007">
    <property type="protein sequence ID" value="GAA4249121.1"/>
    <property type="molecule type" value="Genomic_DNA"/>
</dbReference>
<dbReference type="RefSeq" id="WP_345127362.1">
    <property type="nucleotide sequence ID" value="NZ_BAABAT010000007.1"/>
</dbReference>
<dbReference type="Pfam" id="PF05103">
    <property type="entry name" value="DivIVA"/>
    <property type="match status" value="1"/>
</dbReference>
<accession>A0ABP8D7V5</accession>
<evidence type="ECO:0008006" key="5">
    <source>
        <dbReference type="Google" id="ProtNLM"/>
    </source>
</evidence>
<dbReference type="PANTHER" id="PTHR35794:SF2">
    <property type="entry name" value="CELL DIVISION PROTEIN DIVIVA"/>
    <property type="match status" value="1"/>
</dbReference>
<comment type="caution">
    <text evidence="3">The sequence shown here is derived from an EMBL/GenBank/DDBJ whole genome shotgun (WGS) entry which is preliminary data.</text>
</comment>
<feature type="region of interest" description="Disordered" evidence="2">
    <location>
        <begin position="209"/>
        <end position="253"/>
    </location>
</feature>
<evidence type="ECO:0000256" key="1">
    <source>
        <dbReference type="SAM" id="Coils"/>
    </source>
</evidence>
<dbReference type="PANTHER" id="PTHR35794">
    <property type="entry name" value="CELL DIVISION PROTEIN DIVIVA"/>
    <property type="match status" value="1"/>
</dbReference>
<feature type="coiled-coil region" evidence="1">
    <location>
        <begin position="41"/>
        <end position="97"/>
    </location>
</feature>
<dbReference type="InterPro" id="IPR007793">
    <property type="entry name" value="DivIVA_fam"/>
</dbReference>
<keyword evidence="4" id="KW-1185">Reference proteome</keyword>
<evidence type="ECO:0000313" key="3">
    <source>
        <dbReference type="EMBL" id="GAA4249121.1"/>
    </source>
</evidence>
<reference evidence="4" key="1">
    <citation type="journal article" date="2019" name="Int. J. Syst. Evol. Microbiol.">
        <title>The Global Catalogue of Microorganisms (GCM) 10K type strain sequencing project: providing services to taxonomists for standard genome sequencing and annotation.</title>
        <authorList>
            <consortium name="The Broad Institute Genomics Platform"/>
            <consortium name="The Broad Institute Genome Sequencing Center for Infectious Disease"/>
            <person name="Wu L."/>
            <person name="Ma J."/>
        </authorList>
    </citation>
    <scope>NUCLEOTIDE SEQUENCE [LARGE SCALE GENOMIC DNA]</scope>
    <source>
        <strain evidence="4">JCM 17441</strain>
    </source>
</reference>
<feature type="region of interest" description="Disordered" evidence="2">
    <location>
        <begin position="1"/>
        <end position="26"/>
    </location>
</feature>
<protein>
    <recommendedName>
        <fullName evidence="5">Cell division initiation protein</fullName>
    </recommendedName>
</protein>
<feature type="compositionally biased region" description="Basic and acidic residues" evidence="2">
    <location>
        <begin position="215"/>
        <end position="231"/>
    </location>
</feature>
<dbReference type="Proteomes" id="UP001500620">
    <property type="component" value="Unassembled WGS sequence"/>
</dbReference>
<organism evidence="3 4">
    <name type="scientific">Dactylosporangium darangshiense</name>
    <dbReference type="NCBI Taxonomy" id="579108"/>
    <lineage>
        <taxon>Bacteria</taxon>
        <taxon>Bacillati</taxon>
        <taxon>Actinomycetota</taxon>
        <taxon>Actinomycetes</taxon>
        <taxon>Micromonosporales</taxon>
        <taxon>Micromonosporaceae</taxon>
        <taxon>Dactylosporangium</taxon>
    </lineage>
</organism>
<dbReference type="Gene3D" id="1.20.120.20">
    <property type="entry name" value="Apolipoprotein"/>
    <property type="match status" value="1"/>
</dbReference>
<proteinExistence type="predicted"/>
<evidence type="ECO:0000256" key="2">
    <source>
        <dbReference type="SAM" id="MobiDB-lite"/>
    </source>
</evidence>
<evidence type="ECO:0000313" key="4">
    <source>
        <dbReference type="Proteomes" id="UP001500620"/>
    </source>
</evidence>
<keyword evidence="1" id="KW-0175">Coiled coil</keyword>
<gene>
    <name evidence="3" type="ORF">GCM10022255_031800</name>
</gene>